<dbReference type="AlphaFoldDB" id="A0A839ZDW5"/>
<keyword evidence="2" id="KW-0472">Membrane</keyword>
<evidence type="ECO:0000313" key="4">
    <source>
        <dbReference type="Proteomes" id="UP000533469"/>
    </source>
</evidence>
<gene>
    <name evidence="3" type="ORF">FHS55_003574</name>
</gene>
<organism evidence="3 4">
    <name type="scientific">Ancylobacter tetraedralis</name>
    <dbReference type="NCBI Taxonomy" id="217068"/>
    <lineage>
        <taxon>Bacteria</taxon>
        <taxon>Pseudomonadati</taxon>
        <taxon>Pseudomonadota</taxon>
        <taxon>Alphaproteobacteria</taxon>
        <taxon>Hyphomicrobiales</taxon>
        <taxon>Xanthobacteraceae</taxon>
        <taxon>Ancylobacter</taxon>
    </lineage>
</organism>
<keyword evidence="2" id="KW-0812">Transmembrane</keyword>
<evidence type="ECO:0000256" key="2">
    <source>
        <dbReference type="SAM" id="Phobius"/>
    </source>
</evidence>
<keyword evidence="3" id="KW-0131">Cell cycle</keyword>
<dbReference type="EMBL" id="JACICD010000007">
    <property type="protein sequence ID" value="MBB3772949.1"/>
    <property type="molecule type" value="Genomic_DNA"/>
</dbReference>
<proteinExistence type="predicted"/>
<dbReference type="GO" id="GO:0051301">
    <property type="term" value="P:cell division"/>
    <property type="evidence" value="ECO:0007669"/>
    <property type="project" value="UniProtKB-KW"/>
</dbReference>
<sequence length="81" mass="9016">MELLPWLGYLALYVGGGLAGFLLAALSCAASKSSLLDELDRLRERNEELEAQQRETTGEPAFSSNRPNRVQRNRLIRVVKG</sequence>
<evidence type="ECO:0000256" key="1">
    <source>
        <dbReference type="SAM" id="MobiDB-lite"/>
    </source>
</evidence>
<evidence type="ECO:0000313" key="3">
    <source>
        <dbReference type="EMBL" id="MBB3772949.1"/>
    </source>
</evidence>
<dbReference type="RefSeq" id="WP_183191100.1">
    <property type="nucleotide sequence ID" value="NZ_JACICD010000007.1"/>
</dbReference>
<comment type="caution">
    <text evidence="3">The sequence shown here is derived from an EMBL/GenBank/DDBJ whole genome shotgun (WGS) entry which is preliminary data.</text>
</comment>
<protein>
    <submittedName>
        <fullName evidence="3">Cell division protein FtsB</fullName>
    </submittedName>
</protein>
<accession>A0A839ZDW5</accession>
<dbReference type="Proteomes" id="UP000533469">
    <property type="component" value="Unassembled WGS sequence"/>
</dbReference>
<keyword evidence="2" id="KW-1133">Transmembrane helix</keyword>
<keyword evidence="3" id="KW-0132">Cell division</keyword>
<feature type="region of interest" description="Disordered" evidence="1">
    <location>
        <begin position="50"/>
        <end position="72"/>
    </location>
</feature>
<reference evidence="3 4" key="1">
    <citation type="submission" date="2020-08" db="EMBL/GenBank/DDBJ databases">
        <title>Genomic Encyclopedia of Type Strains, Phase IV (KMG-IV): sequencing the most valuable type-strain genomes for metagenomic binning, comparative biology and taxonomic classification.</title>
        <authorList>
            <person name="Goeker M."/>
        </authorList>
    </citation>
    <scope>NUCLEOTIDE SEQUENCE [LARGE SCALE GENOMIC DNA]</scope>
    <source>
        <strain evidence="3 4">DSM 5895</strain>
    </source>
</reference>
<keyword evidence="4" id="KW-1185">Reference proteome</keyword>
<name>A0A839ZDW5_9HYPH</name>
<feature type="transmembrane region" description="Helical" evidence="2">
    <location>
        <begin position="6"/>
        <end position="26"/>
    </location>
</feature>